<accession>A0A521ESB4</accession>
<organism evidence="1 2">
    <name type="scientific">Gracilimonas mengyeensis</name>
    <dbReference type="NCBI Taxonomy" id="1302730"/>
    <lineage>
        <taxon>Bacteria</taxon>
        <taxon>Pseudomonadati</taxon>
        <taxon>Balneolota</taxon>
        <taxon>Balneolia</taxon>
        <taxon>Balneolales</taxon>
        <taxon>Balneolaceae</taxon>
        <taxon>Gracilimonas</taxon>
    </lineage>
</organism>
<reference evidence="1 2" key="1">
    <citation type="submission" date="2017-05" db="EMBL/GenBank/DDBJ databases">
        <authorList>
            <person name="Varghese N."/>
            <person name="Submissions S."/>
        </authorList>
    </citation>
    <scope>NUCLEOTIDE SEQUENCE [LARGE SCALE GENOMIC DNA]</scope>
    <source>
        <strain evidence="1 2">DSM 21985</strain>
    </source>
</reference>
<protein>
    <recommendedName>
        <fullName evidence="3">Activator of Hsp90 ATPase homolog 1-like protein</fullName>
    </recommendedName>
</protein>
<keyword evidence="2" id="KW-1185">Reference proteome</keyword>
<dbReference type="EMBL" id="FXTP01000013">
    <property type="protein sequence ID" value="SMO86836.1"/>
    <property type="molecule type" value="Genomic_DNA"/>
</dbReference>
<evidence type="ECO:0000313" key="1">
    <source>
        <dbReference type="EMBL" id="SMO86836.1"/>
    </source>
</evidence>
<proteinExistence type="predicted"/>
<name>A0A521ESB4_9BACT</name>
<sequence>MNRIAHTADFRIKYPADKLFPLFSAEGEKLWVPGWDYENIMGTTELRENYVFLTTNHDHAATSAIWIVKNYQPEDYLVEFYKVEPEEKVGFIKVHCTSLSESDTKVEVTYEYIALSEKGKAFIKDFTTEDYTAFIGEWGELLSSYLKL</sequence>
<dbReference type="OrthoDB" id="5458416at2"/>
<dbReference type="AlphaFoldDB" id="A0A521ESB4"/>
<evidence type="ECO:0000313" key="2">
    <source>
        <dbReference type="Proteomes" id="UP000317557"/>
    </source>
</evidence>
<gene>
    <name evidence="1" type="ORF">SAMN06265219_113101</name>
</gene>
<dbReference type="Proteomes" id="UP000317557">
    <property type="component" value="Unassembled WGS sequence"/>
</dbReference>
<evidence type="ECO:0008006" key="3">
    <source>
        <dbReference type="Google" id="ProtNLM"/>
    </source>
</evidence>
<dbReference type="RefSeq" id="WP_142455396.1">
    <property type="nucleotide sequence ID" value="NZ_FXTP01000013.1"/>
</dbReference>